<evidence type="ECO:0000313" key="3">
    <source>
        <dbReference type="EMBL" id="WXX24100.1"/>
    </source>
</evidence>
<dbReference type="PANTHER" id="PTHR48081:SF8">
    <property type="entry name" value="ALPHA_BETA HYDROLASE FOLD-3 DOMAIN-CONTAINING PROTEIN-RELATED"/>
    <property type="match status" value="1"/>
</dbReference>
<dbReference type="InterPro" id="IPR029058">
    <property type="entry name" value="AB_hydrolase_fold"/>
</dbReference>
<evidence type="ECO:0000256" key="1">
    <source>
        <dbReference type="ARBA" id="ARBA00022801"/>
    </source>
</evidence>
<dbReference type="Pfam" id="PF07859">
    <property type="entry name" value="Abhydrolase_3"/>
    <property type="match status" value="1"/>
</dbReference>
<dbReference type="RefSeq" id="WP_338412211.1">
    <property type="nucleotide sequence ID" value="NZ_CP093310.2"/>
</dbReference>
<dbReference type="InterPro" id="IPR050300">
    <property type="entry name" value="GDXG_lipolytic_enzyme"/>
</dbReference>
<dbReference type="KEGG" id="prae:MN210_13830"/>
<dbReference type="InterPro" id="IPR013094">
    <property type="entry name" value="AB_hydrolase_3"/>
</dbReference>
<organism evidence="3 4">
    <name type="scientific">Psychrobacter raelei</name>
    <dbReference type="NCBI Taxonomy" id="2565531"/>
    <lineage>
        <taxon>Bacteria</taxon>
        <taxon>Pseudomonadati</taxon>
        <taxon>Pseudomonadota</taxon>
        <taxon>Gammaproteobacteria</taxon>
        <taxon>Moraxellales</taxon>
        <taxon>Moraxellaceae</taxon>
        <taxon>Psychrobacter</taxon>
    </lineage>
</organism>
<accession>A0AAU6PUM5</accession>
<protein>
    <submittedName>
        <fullName evidence="3">Alpha/beta hydrolase</fullName>
    </submittedName>
</protein>
<feature type="domain" description="Alpha/beta hydrolase fold-3" evidence="2">
    <location>
        <begin position="128"/>
        <end position="336"/>
    </location>
</feature>
<dbReference type="SUPFAM" id="SSF53474">
    <property type="entry name" value="alpha/beta-Hydrolases"/>
    <property type="match status" value="1"/>
</dbReference>
<keyword evidence="1 3" id="KW-0378">Hydrolase</keyword>
<dbReference type="AlphaFoldDB" id="A0AAU6PUM5"/>
<dbReference type="Gene3D" id="3.40.50.1820">
    <property type="entry name" value="alpha/beta hydrolase"/>
    <property type="match status" value="1"/>
</dbReference>
<reference evidence="3" key="1">
    <citation type="submission" date="2024-03" db="EMBL/GenBank/DDBJ databases">
        <title>Psychrobacter raelis sp. nov. isolated from a dog with peritonitis.</title>
        <authorList>
            <person name="Schiavone A."/>
            <person name="Manzulli V."/>
            <person name="Camarda A."/>
            <person name="Cafiero M.A."/>
            <person name="Vasco I."/>
            <person name="Marino L."/>
            <person name="Pennuzzi G."/>
            <person name="Serrecchia L."/>
            <person name="Galante D."/>
            <person name="Pugliese N."/>
        </authorList>
    </citation>
    <scope>NUCLEOTIDE SEQUENCE</scope>
    <source>
        <strain evidence="3">PraFG1</strain>
    </source>
</reference>
<dbReference type="Proteomes" id="UP000829560">
    <property type="component" value="Chromosome"/>
</dbReference>
<proteinExistence type="predicted"/>
<gene>
    <name evidence="3" type="ORF">MN210_13830</name>
</gene>
<dbReference type="GO" id="GO:0016787">
    <property type="term" value="F:hydrolase activity"/>
    <property type="evidence" value="ECO:0007669"/>
    <property type="project" value="UniProtKB-KW"/>
</dbReference>
<keyword evidence="4" id="KW-1185">Reference proteome</keyword>
<evidence type="ECO:0000259" key="2">
    <source>
        <dbReference type="Pfam" id="PF07859"/>
    </source>
</evidence>
<sequence>MSMQILNKTEFSKLSPNQKQTYLTELFQLPQSMQRDLAGPPIVIEGHTFDVSLQLMLQLTTPSDDKHNELGSVAESRAMMEAQSPMLSPPPINDILTDDFKMAVSDGSQITLRRYRHQNAPSDNQPALVFYHGGGYVGGSLNTHDLVCQHLANDGKCTVIAVDYRRAPEYPHPVPVNDGLTAYRYISNHADKFGIDANRLAVGGDSSGGNLAAIVAQQTKSESYAPKLQLLWVPKVDFSHERKSHTLFASGFFLETAKSRWYKQQYLGDGADDTKLLTDPMVSPIYGDLQGVAPAVVMVAGFDPLRDEGIEYADKLKAAGVDTTLHIYHSLPHLFLLFSGVIKDAKAAFEDAVQALRRLYTVKNYS</sequence>
<dbReference type="PANTHER" id="PTHR48081">
    <property type="entry name" value="AB HYDROLASE SUPERFAMILY PROTEIN C4A8.06C"/>
    <property type="match status" value="1"/>
</dbReference>
<evidence type="ECO:0000313" key="4">
    <source>
        <dbReference type="Proteomes" id="UP000829560"/>
    </source>
</evidence>
<name>A0AAU6PUM5_9GAMM</name>
<dbReference type="EMBL" id="CP093310">
    <property type="protein sequence ID" value="WXX24100.1"/>
    <property type="molecule type" value="Genomic_DNA"/>
</dbReference>